<evidence type="ECO:0000313" key="2">
    <source>
        <dbReference type="WBParaSite" id="jg3516"/>
    </source>
</evidence>
<proteinExistence type="predicted"/>
<reference evidence="2" key="1">
    <citation type="submission" date="2022-11" db="UniProtKB">
        <authorList>
            <consortium name="WormBaseParasite"/>
        </authorList>
    </citation>
    <scope>IDENTIFICATION</scope>
</reference>
<dbReference type="AlphaFoldDB" id="A0A915E9K2"/>
<name>A0A915E9K2_9BILA</name>
<dbReference type="Proteomes" id="UP000887574">
    <property type="component" value="Unplaced"/>
</dbReference>
<evidence type="ECO:0000313" key="1">
    <source>
        <dbReference type="Proteomes" id="UP000887574"/>
    </source>
</evidence>
<sequence length="71" mass="8308">MQIPGIQTTNAANGKRAILSMLRMYTYVLETTIFHQNTAQGGYQDLEEKEESYHLPKFRLRPPLEYYLLLT</sequence>
<dbReference type="WBParaSite" id="jg3516">
    <property type="protein sequence ID" value="jg3516"/>
    <property type="gene ID" value="jg3516"/>
</dbReference>
<protein>
    <submittedName>
        <fullName evidence="2">Uncharacterized protein</fullName>
    </submittedName>
</protein>
<organism evidence="1 2">
    <name type="scientific">Ditylenchus dipsaci</name>
    <dbReference type="NCBI Taxonomy" id="166011"/>
    <lineage>
        <taxon>Eukaryota</taxon>
        <taxon>Metazoa</taxon>
        <taxon>Ecdysozoa</taxon>
        <taxon>Nematoda</taxon>
        <taxon>Chromadorea</taxon>
        <taxon>Rhabditida</taxon>
        <taxon>Tylenchina</taxon>
        <taxon>Tylenchomorpha</taxon>
        <taxon>Sphaerularioidea</taxon>
        <taxon>Anguinidae</taxon>
        <taxon>Anguininae</taxon>
        <taxon>Ditylenchus</taxon>
    </lineage>
</organism>
<keyword evidence="1" id="KW-1185">Reference proteome</keyword>
<accession>A0A915E9K2</accession>